<reference evidence="4 5" key="1">
    <citation type="journal article" date="2018" name="BMC Genomics">
        <title>Genomic evidence for intraspecific hybridization in a clonal and extremely halotolerant yeast.</title>
        <authorList>
            <person name="Gostincar C."/>
            <person name="Stajich J.E."/>
            <person name="Zupancic J."/>
            <person name="Zalar P."/>
            <person name="Gunde-Cimerman N."/>
        </authorList>
    </citation>
    <scope>NUCLEOTIDE SEQUENCE [LARGE SCALE GENOMIC DNA]</scope>
    <source>
        <strain evidence="4 5">EXF-171</strain>
    </source>
</reference>
<comment type="caution">
    <text evidence="4">The sequence shown here is derived from an EMBL/GenBank/DDBJ whole genome shotgun (WGS) entry which is preliminary data.</text>
</comment>
<dbReference type="InterPro" id="IPR041694">
    <property type="entry name" value="ADH_N_2"/>
</dbReference>
<dbReference type="InterPro" id="IPR020843">
    <property type="entry name" value="ER"/>
</dbReference>
<feature type="domain" description="Enoyl reductase (ER)" evidence="3">
    <location>
        <begin position="56"/>
        <end position="383"/>
    </location>
</feature>
<accession>A0A3M7EH29</accession>
<dbReference type="Pfam" id="PF00107">
    <property type="entry name" value="ADH_zinc_N"/>
    <property type="match status" value="1"/>
</dbReference>
<evidence type="ECO:0000313" key="4">
    <source>
        <dbReference type="EMBL" id="RMY75935.1"/>
    </source>
</evidence>
<evidence type="ECO:0000256" key="1">
    <source>
        <dbReference type="ARBA" id="ARBA00023002"/>
    </source>
</evidence>
<dbReference type="Proteomes" id="UP000281468">
    <property type="component" value="Unassembled WGS sequence"/>
</dbReference>
<dbReference type="InterPro" id="IPR045010">
    <property type="entry name" value="MDR_fam"/>
</dbReference>
<dbReference type="CDD" id="cd05288">
    <property type="entry name" value="PGDH"/>
    <property type="match status" value="1"/>
</dbReference>
<dbReference type="InterPro" id="IPR013149">
    <property type="entry name" value="ADH-like_C"/>
</dbReference>
<dbReference type="Pfam" id="PF16884">
    <property type="entry name" value="ADH_N_2"/>
    <property type="match status" value="1"/>
</dbReference>
<sequence>MPLNLILQPKRQNGYHSPMDPGPEGKDLPRSSVTSEYRQCIANVPLQPSDLPKLEGPDATFKLTETELPPLNDNEILVKTAYLSNDPAQRGWISPGIDANRLYTAPVKEGTAMHARALAEVVDSKSANFKKGDWVLASTGWSEYANVPAATTQPAPELPGGLSKTHYLGALGLTGLTAYMGLVEVVRTTKDDIVVVSGAAGATGSMCVQICKHILGCKKVVGMAGSDEKCKWVESLGADKCINYKSPTFQQDLDAALPGPEGWANVYFDNVGGEILDLMLKRMARYGRIAACGAISNYNNSPDKTLGIKNWFEVISMRLEIRGFIVIDHLPKAGEALDKFKKALADGKLQVEGGEHIVKASFEEIPKTWMQLFSGSNTGKLITALQ</sequence>
<dbReference type="Gene3D" id="3.90.180.10">
    <property type="entry name" value="Medium-chain alcohol dehydrogenases, catalytic domain"/>
    <property type="match status" value="1"/>
</dbReference>
<dbReference type="GO" id="GO:0016628">
    <property type="term" value="F:oxidoreductase activity, acting on the CH-CH group of donors, NAD or NADP as acceptor"/>
    <property type="evidence" value="ECO:0007669"/>
    <property type="project" value="InterPro"/>
</dbReference>
<dbReference type="SUPFAM" id="SSF51735">
    <property type="entry name" value="NAD(P)-binding Rossmann-fold domains"/>
    <property type="match status" value="1"/>
</dbReference>
<dbReference type="InterPro" id="IPR036291">
    <property type="entry name" value="NAD(P)-bd_dom_sf"/>
</dbReference>
<gene>
    <name evidence="4" type="ORF">D0862_13837</name>
</gene>
<organism evidence="4 5">
    <name type="scientific">Hortaea werneckii</name>
    <name type="common">Black yeast</name>
    <name type="synonym">Cladosporium werneckii</name>
    <dbReference type="NCBI Taxonomy" id="91943"/>
    <lineage>
        <taxon>Eukaryota</taxon>
        <taxon>Fungi</taxon>
        <taxon>Dikarya</taxon>
        <taxon>Ascomycota</taxon>
        <taxon>Pezizomycotina</taxon>
        <taxon>Dothideomycetes</taxon>
        <taxon>Dothideomycetidae</taxon>
        <taxon>Mycosphaerellales</taxon>
        <taxon>Teratosphaeriaceae</taxon>
        <taxon>Hortaea</taxon>
    </lineage>
</organism>
<dbReference type="InterPro" id="IPR011032">
    <property type="entry name" value="GroES-like_sf"/>
</dbReference>
<evidence type="ECO:0000313" key="5">
    <source>
        <dbReference type="Proteomes" id="UP000281468"/>
    </source>
</evidence>
<dbReference type="PANTHER" id="PTHR43205:SF19">
    <property type="entry name" value="ENOYL REDUCTASE (ER) DOMAIN-CONTAINING PROTEIN"/>
    <property type="match status" value="1"/>
</dbReference>
<dbReference type="EMBL" id="QWIQ01000818">
    <property type="protein sequence ID" value="RMY75935.1"/>
    <property type="molecule type" value="Genomic_DNA"/>
</dbReference>
<dbReference type="PANTHER" id="PTHR43205">
    <property type="entry name" value="PROSTAGLANDIN REDUCTASE"/>
    <property type="match status" value="1"/>
</dbReference>
<proteinExistence type="predicted"/>
<evidence type="ECO:0000256" key="2">
    <source>
        <dbReference type="SAM" id="MobiDB-lite"/>
    </source>
</evidence>
<dbReference type="AlphaFoldDB" id="A0A3M7EH29"/>
<dbReference type="SUPFAM" id="SSF50129">
    <property type="entry name" value="GroES-like"/>
    <property type="match status" value="1"/>
</dbReference>
<protein>
    <recommendedName>
        <fullName evidence="3">Enoyl reductase (ER) domain-containing protein</fullName>
    </recommendedName>
</protein>
<dbReference type="SMART" id="SM00829">
    <property type="entry name" value="PKS_ER"/>
    <property type="match status" value="1"/>
</dbReference>
<evidence type="ECO:0000259" key="3">
    <source>
        <dbReference type="SMART" id="SM00829"/>
    </source>
</evidence>
<keyword evidence="1" id="KW-0560">Oxidoreductase</keyword>
<feature type="region of interest" description="Disordered" evidence="2">
    <location>
        <begin position="1"/>
        <end position="32"/>
    </location>
</feature>
<dbReference type="FunFam" id="3.40.50.720:FF:000121">
    <property type="entry name" value="Prostaglandin reductase 2"/>
    <property type="match status" value="1"/>
</dbReference>
<dbReference type="Gene3D" id="3.40.50.720">
    <property type="entry name" value="NAD(P)-binding Rossmann-like Domain"/>
    <property type="match status" value="1"/>
</dbReference>
<name>A0A3M7EH29_HORWE</name>